<sequence>MKHMIIIFLLAGTCVAVADPERPFVLPGEMPAEDILDGKYWWPDSPAVDTSPVDNPHFVPDAFGTVPDAGVHPRILISPEGLPALRDRINNTISGRFFYHQITFNQEQSIRREGTFCHAWFKALAAGDEQRALDIVRGTVKIPMGQRYSHRYGPAYVLMTEAFDALVREDEEMGREVAAAVTTLSEIYMKRLEAMDHGAETGELDTGMDSPDRFHGFRMTEAKTQFNSDVWRSGRRSAIDGEPWLAFMYDYAYTFMTAEQRAAVRATLNKYHYGKTTMGSHMPHHFRNWNWVAIGSGGLLLTALATEGEEGNDPRVIDHAAEVLTDFVKYGWSDMGSSNEAIGYTQFGLRWGVPGLVALARREVNVWNWKCWRGQVDWYAHASQPDALNQPRDKGLRFLSHGDGGQGGPAQMTMQAFKCFYPTDPQVDFVAQMSGVPFKEIADENGKYKIPGRGFYNAYPVEDLLMHRLDAGDTDYREGEKLGYPNTFFDPERNSLITRSQWGTDQLQLQMEARNDSTSPNHQHADSGAFTLSGAGRVWADERFRAIESRHHSMVTVDGKGQGYFTPPADWLGLVDNEDVTIGAVDTAYSYAWAWPGHLCGFTDPDDPRRPFPRWQSYREKADKFMAENPDYNGQDHIDRHPTVEKFYKGFEQGDPRIWDEYGRPRRMEHNPVEKAFRTAMLVRGKFPYVVITDDIRKDDQVRLYEWLMMLPKDVELFSLSSHRVVLYDAGFEGNSHPPGEEWPTVGQGSPMCLVQVLERTLSEDKYTLPDIRFEKILLKEARRWPDDIADFKEDQLGANWQKRLVVPSRAVEPNFKMLLYPHRKGDPLPEVSWNEDRTEVSIAFPGQVDTIAFTPDDSGRTPVRITRAVNVLGEL</sequence>
<dbReference type="SUPFAM" id="SSF48230">
    <property type="entry name" value="Chondroitin AC/alginate lyase"/>
    <property type="match status" value="1"/>
</dbReference>
<dbReference type="Proteomes" id="UP000366872">
    <property type="component" value="Unassembled WGS sequence"/>
</dbReference>
<feature type="signal peptide" evidence="1">
    <location>
        <begin position="1"/>
        <end position="18"/>
    </location>
</feature>
<evidence type="ECO:0000313" key="3">
    <source>
        <dbReference type="Proteomes" id="UP000366872"/>
    </source>
</evidence>
<accession>A0A6C2U9P4</accession>
<keyword evidence="3" id="KW-1185">Reference proteome</keyword>
<dbReference type="AlphaFoldDB" id="A0A6C2U9P4"/>
<evidence type="ECO:0000256" key="1">
    <source>
        <dbReference type="SAM" id="SignalP"/>
    </source>
</evidence>
<dbReference type="Gene3D" id="1.50.10.100">
    <property type="entry name" value="Chondroitin AC/alginate lyase"/>
    <property type="match status" value="1"/>
</dbReference>
<keyword evidence="1" id="KW-0732">Signal</keyword>
<dbReference type="InterPro" id="IPR008929">
    <property type="entry name" value="Chondroitin_lyas"/>
</dbReference>
<reference evidence="2 3" key="1">
    <citation type="submission" date="2019-04" db="EMBL/GenBank/DDBJ databases">
        <authorList>
            <person name="Van Vliet M D."/>
        </authorList>
    </citation>
    <scope>NUCLEOTIDE SEQUENCE [LARGE SCALE GENOMIC DNA]</scope>
    <source>
        <strain evidence="2 3">F1</strain>
    </source>
</reference>
<dbReference type="RefSeq" id="WP_136081775.1">
    <property type="nucleotide sequence ID" value="NZ_CAAHFG010000003.1"/>
</dbReference>
<name>A0A6C2U9P4_PONDE</name>
<gene>
    <name evidence="2" type="ORF">PDESU_04832</name>
</gene>
<dbReference type="EMBL" id="CAAHFG010000003">
    <property type="protein sequence ID" value="VGO16241.1"/>
    <property type="molecule type" value="Genomic_DNA"/>
</dbReference>
<proteinExistence type="predicted"/>
<evidence type="ECO:0000313" key="2">
    <source>
        <dbReference type="EMBL" id="VGO16241.1"/>
    </source>
</evidence>
<dbReference type="Gene3D" id="2.70.98.70">
    <property type="match status" value="1"/>
</dbReference>
<feature type="chain" id="PRO_5025377267" description="Heparinase II N-terminal domain-containing protein" evidence="1">
    <location>
        <begin position="19"/>
        <end position="876"/>
    </location>
</feature>
<organism evidence="2 3">
    <name type="scientific">Pontiella desulfatans</name>
    <dbReference type="NCBI Taxonomy" id="2750659"/>
    <lineage>
        <taxon>Bacteria</taxon>
        <taxon>Pseudomonadati</taxon>
        <taxon>Kiritimatiellota</taxon>
        <taxon>Kiritimatiellia</taxon>
        <taxon>Kiritimatiellales</taxon>
        <taxon>Pontiellaceae</taxon>
        <taxon>Pontiella</taxon>
    </lineage>
</organism>
<protein>
    <recommendedName>
        <fullName evidence="4">Heparinase II N-terminal domain-containing protein</fullName>
    </recommendedName>
</protein>
<evidence type="ECO:0008006" key="4">
    <source>
        <dbReference type="Google" id="ProtNLM"/>
    </source>
</evidence>